<feature type="compositionally biased region" description="Basic and acidic residues" evidence="2">
    <location>
        <begin position="128"/>
        <end position="149"/>
    </location>
</feature>
<dbReference type="EMBL" id="JACAZE010000021">
    <property type="protein sequence ID" value="KAF7293256.1"/>
    <property type="molecule type" value="Genomic_DNA"/>
</dbReference>
<organism evidence="3 4">
    <name type="scientific">Mycena chlorophos</name>
    <name type="common">Agaric fungus</name>
    <name type="synonym">Agaricus chlorophos</name>
    <dbReference type="NCBI Taxonomy" id="658473"/>
    <lineage>
        <taxon>Eukaryota</taxon>
        <taxon>Fungi</taxon>
        <taxon>Dikarya</taxon>
        <taxon>Basidiomycota</taxon>
        <taxon>Agaricomycotina</taxon>
        <taxon>Agaricomycetes</taxon>
        <taxon>Agaricomycetidae</taxon>
        <taxon>Agaricales</taxon>
        <taxon>Marasmiineae</taxon>
        <taxon>Mycenaceae</taxon>
        <taxon>Mycena</taxon>
    </lineage>
</organism>
<feature type="compositionally biased region" description="Basic and acidic residues" evidence="2">
    <location>
        <begin position="90"/>
        <end position="110"/>
    </location>
</feature>
<feature type="compositionally biased region" description="Polar residues" evidence="2">
    <location>
        <begin position="79"/>
        <end position="89"/>
    </location>
</feature>
<sequence>MSSNNADEREGKPLFKLHRNRMKPTAPPPPPADRDMHEGFNPPPQGKKTVFPDDDNSRGSVSHGSTSEGPEARIWKPSESWSSRNGGTNSRRDEGLDRKPPVRTYADRPRPGNNGSAVSSRSSVGPTERGRSSGPSRRERERSQSQEHHPPHRERYHGHSATGSSAPEKPPNYQEKNMKRRRIDEEEEKDELDTLSDYPKDRSQPRSAKHQTTSPELEIGRSGSTKEQSSGFLSFSFGKALKSIVGLGTPGPPEAPPSLFSATFDKEVATETSPMDPEALQTTLETLAQSQAELKHCESQLDALRQQCAAQVAQINKMQTAGSDLTQQVLDLREQLEEAKQQAAHLEGERNQALTRLKQAEAHAEQPSNSSKQLTLDRAEAHIATLEERIKGLERYHAKLATEKGQLASQLKQMRQTNNGRPPPETFSTDLFDNTLDQVSEASIKSAVESLNDSITNLVMSLLDAADEFPLVERDPVRGVPRGRLDEPLLMALSAHCRHQEKRGFILEALCHDYTIGLFNVLFFAGEAVPHFGRKELLLESVLAEMTASGAQLFTHDRPSLMLNTEPWPVAQRWRSLTAQSVSRMWQNDQKNDYMDNLFTFFQNTFTWAYEQPAATFCSKEFLKLLEPLRTIYTDAARLAITVRKDVLSVRMSVSTYTREADGEFPRFDSRGMEAMWPEMDVSENDPVLGMYHLGLERVTRDGDRSLMVRPKVTTGALLRYCAN</sequence>
<evidence type="ECO:0000256" key="2">
    <source>
        <dbReference type="SAM" id="MobiDB-lite"/>
    </source>
</evidence>
<dbReference type="AlphaFoldDB" id="A0A8H6S5K9"/>
<feature type="compositionally biased region" description="Polar residues" evidence="2">
    <location>
        <begin position="113"/>
        <end position="125"/>
    </location>
</feature>
<evidence type="ECO:0000256" key="1">
    <source>
        <dbReference type="SAM" id="Coils"/>
    </source>
</evidence>
<evidence type="ECO:0000313" key="3">
    <source>
        <dbReference type="EMBL" id="KAF7293256.1"/>
    </source>
</evidence>
<feature type="coiled-coil region" evidence="1">
    <location>
        <begin position="280"/>
        <end position="403"/>
    </location>
</feature>
<protein>
    <submittedName>
        <fullName evidence="3">Uncharacterized protein</fullName>
    </submittedName>
</protein>
<gene>
    <name evidence="3" type="ORF">HMN09_01204000</name>
</gene>
<dbReference type="Gene3D" id="1.10.287.1490">
    <property type="match status" value="1"/>
</dbReference>
<dbReference type="OrthoDB" id="3028347at2759"/>
<evidence type="ECO:0000313" key="4">
    <source>
        <dbReference type="Proteomes" id="UP000613580"/>
    </source>
</evidence>
<dbReference type="Proteomes" id="UP000613580">
    <property type="component" value="Unassembled WGS sequence"/>
</dbReference>
<accession>A0A8H6S5K9</accession>
<keyword evidence="1" id="KW-0175">Coiled coil</keyword>
<reference evidence="3" key="1">
    <citation type="submission" date="2020-05" db="EMBL/GenBank/DDBJ databases">
        <title>Mycena genomes resolve the evolution of fungal bioluminescence.</title>
        <authorList>
            <person name="Tsai I.J."/>
        </authorList>
    </citation>
    <scope>NUCLEOTIDE SEQUENCE</scope>
    <source>
        <strain evidence="3">110903Hualien_Pintung</strain>
    </source>
</reference>
<name>A0A8H6S5K9_MYCCL</name>
<feature type="region of interest" description="Disordered" evidence="2">
    <location>
        <begin position="1"/>
        <end position="230"/>
    </location>
</feature>
<feature type="compositionally biased region" description="Polar residues" evidence="2">
    <location>
        <begin position="58"/>
        <end position="68"/>
    </location>
</feature>
<feature type="compositionally biased region" description="Acidic residues" evidence="2">
    <location>
        <begin position="185"/>
        <end position="194"/>
    </location>
</feature>
<comment type="caution">
    <text evidence="3">The sequence shown here is derived from an EMBL/GenBank/DDBJ whole genome shotgun (WGS) entry which is preliminary data.</text>
</comment>
<feature type="compositionally biased region" description="Basic and acidic residues" evidence="2">
    <location>
        <begin position="1"/>
        <end position="13"/>
    </location>
</feature>
<proteinExistence type="predicted"/>
<keyword evidence="4" id="KW-1185">Reference proteome</keyword>